<accession>A0A451AIJ7</accession>
<dbReference type="EMBL" id="CAADFV010000115">
    <property type="protein sequence ID" value="VFK65883.1"/>
    <property type="molecule type" value="Genomic_DNA"/>
</dbReference>
<sequence length="110" mass="12748">MLFIALLPALFQGIGKTKILGNRCVYRIPTLCQPWREALTCSSHWIELESSTWQEMPDRTNDIYMQIAILLSLSASKMRLNAYLRRVTFTFLRISTSFSTLPEGTIWRFA</sequence>
<evidence type="ECO:0000313" key="2">
    <source>
        <dbReference type="EMBL" id="VFK65883.1"/>
    </source>
</evidence>
<proteinExistence type="predicted"/>
<organism evidence="2">
    <name type="scientific">Candidatus Kentrum sp. TUN</name>
    <dbReference type="NCBI Taxonomy" id="2126343"/>
    <lineage>
        <taxon>Bacteria</taxon>
        <taxon>Pseudomonadati</taxon>
        <taxon>Pseudomonadota</taxon>
        <taxon>Gammaproteobacteria</taxon>
        <taxon>Candidatus Kentrum</taxon>
    </lineage>
</organism>
<dbReference type="EMBL" id="CAADFY010000119">
    <property type="protein sequence ID" value="VFK57558.1"/>
    <property type="molecule type" value="Genomic_DNA"/>
</dbReference>
<evidence type="ECO:0000313" key="1">
    <source>
        <dbReference type="EMBL" id="VFK57558.1"/>
    </source>
</evidence>
<reference evidence="2" key="1">
    <citation type="submission" date="2019-02" db="EMBL/GenBank/DDBJ databases">
        <authorList>
            <person name="Gruber-Vodicka R. H."/>
            <person name="Seah K. B. B."/>
        </authorList>
    </citation>
    <scope>NUCLEOTIDE SEQUENCE</scope>
    <source>
        <strain evidence="2">BECK_BY2</strain>
        <strain evidence="1">BECK_BY3</strain>
    </source>
</reference>
<gene>
    <name evidence="2" type="ORF">BECKTUN1418E_GA0071001_11158</name>
    <name evidence="1" type="ORF">BECKTUN1418F_GA0071002_11198</name>
</gene>
<dbReference type="AlphaFoldDB" id="A0A451AIJ7"/>
<protein>
    <submittedName>
        <fullName evidence="2">Uncharacterized protein</fullName>
    </submittedName>
</protein>
<name>A0A451AIJ7_9GAMM</name>